<dbReference type="InterPro" id="IPR036249">
    <property type="entry name" value="Thioredoxin-like_sf"/>
</dbReference>
<accession>M0PBT1</accession>
<feature type="binding site" evidence="2">
    <location>
        <position position="125"/>
    </location>
    <ligand>
        <name>Cu cation</name>
        <dbReference type="ChEBI" id="CHEBI:23378"/>
    </ligand>
</feature>
<keyword evidence="2" id="KW-0479">Metal-binding</keyword>
<organism evidence="4 5">
    <name type="scientific">Halorubrum aidingense JCM 13560</name>
    <dbReference type="NCBI Taxonomy" id="1230454"/>
    <lineage>
        <taxon>Archaea</taxon>
        <taxon>Methanobacteriati</taxon>
        <taxon>Methanobacteriota</taxon>
        <taxon>Stenosarchaea group</taxon>
        <taxon>Halobacteria</taxon>
        <taxon>Halobacteriales</taxon>
        <taxon>Haloferacaceae</taxon>
        <taxon>Halorubrum</taxon>
    </lineage>
</organism>
<name>M0PBT1_9EURY</name>
<comment type="similarity">
    <text evidence="1">Belongs to the SCO1/2 family.</text>
</comment>
<keyword evidence="2" id="KW-0186">Copper</keyword>
<feature type="binding site" evidence="2">
    <location>
        <position position="129"/>
    </location>
    <ligand>
        <name>Cu cation</name>
        <dbReference type="ChEBI" id="CHEBI:23378"/>
    </ligand>
</feature>
<evidence type="ECO:0000313" key="4">
    <source>
        <dbReference type="EMBL" id="EMA67481.1"/>
    </source>
</evidence>
<dbReference type="PATRIC" id="fig|1230454.4.peg.1443"/>
<comment type="caution">
    <text evidence="4">The sequence shown here is derived from an EMBL/GenBank/DDBJ whole genome shotgun (WGS) entry which is preliminary data.</text>
</comment>
<gene>
    <name evidence="4" type="ORF">C461_07134</name>
</gene>
<dbReference type="STRING" id="1230454.C461_07134"/>
<proteinExistence type="inferred from homology"/>
<dbReference type="Proteomes" id="UP000011575">
    <property type="component" value="Unassembled WGS sequence"/>
</dbReference>
<feature type="disulfide bond" description="Redox-active" evidence="3">
    <location>
        <begin position="125"/>
        <end position="129"/>
    </location>
</feature>
<keyword evidence="3" id="KW-1015">Disulfide bond</keyword>
<protein>
    <recommendedName>
        <fullName evidence="6">Thioredoxin domain-containing protein</fullName>
    </recommendedName>
</protein>
<dbReference type="CDD" id="cd02968">
    <property type="entry name" value="SCO"/>
    <property type="match status" value="1"/>
</dbReference>
<evidence type="ECO:0000256" key="1">
    <source>
        <dbReference type="ARBA" id="ARBA00010996"/>
    </source>
</evidence>
<reference evidence="4 5" key="1">
    <citation type="journal article" date="2014" name="PLoS Genet.">
        <title>Phylogenetically driven sequencing of extremely halophilic archaea reveals strategies for static and dynamic osmo-response.</title>
        <authorList>
            <person name="Becker E.A."/>
            <person name="Seitzer P.M."/>
            <person name="Tritt A."/>
            <person name="Larsen D."/>
            <person name="Krusor M."/>
            <person name="Yao A.I."/>
            <person name="Wu D."/>
            <person name="Madern D."/>
            <person name="Eisen J.A."/>
            <person name="Darling A.E."/>
            <person name="Facciotti M.T."/>
        </authorList>
    </citation>
    <scope>NUCLEOTIDE SEQUENCE [LARGE SCALE GENOMIC DNA]</scope>
    <source>
        <strain evidence="4 5">JCM 13560</strain>
    </source>
</reference>
<evidence type="ECO:0000256" key="2">
    <source>
        <dbReference type="PIRSR" id="PIRSR603782-1"/>
    </source>
</evidence>
<dbReference type="EMBL" id="AOJI01000022">
    <property type="protein sequence ID" value="EMA67481.1"/>
    <property type="molecule type" value="Genomic_DNA"/>
</dbReference>
<evidence type="ECO:0000256" key="3">
    <source>
        <dbReference type="PIRSR" id="PIRSR603782-2"/>
    </source>
</evidence>
<evidence type="ECO:0008006" key="6">
    <source>
        <dbReference type="Google" id="ProtNLM"/>
    </source>
</evidence>
<evidence type="ECO:0000313" key="5">
    <source>
        <dbReference type="Proteomes" id="UP000011575"/>
    </source>
</evidence>
<dbReference type="Pfam" id="PF02630">
    <property type="entry name" value="SCO1-SenC"/>
    <property type="match status" value="1"/>
</dbReference>
<dbReference type="SUPFAM" id="SSF52833">
    <property type="entry name" value="Thioredoxin-like"/>
    <property type="match status" value="1"/>
</dbReference>
<dbReference type="GO" id="GO:0046872">
    <property type="term" value="F:metal ion binding"/>
    <property type="evidence" value="ECO:0007669"/>
    <property type="project" value="UniProtKB-KW"/>
</dbReference>
<dbReference type="InterPro" id="IPR003782">
    <property type="entry name" value="SCO1/SenC"/>
</dbReference>
<keyword evidence="5" id="KW-1185">Reference proteome</keyword>
<dbReference type="AlphaFoldDB" id="M0PBT1"/>
<dbReference type="Gene3D" id="3.40.30.10">
    <property type="entry name" value="Glutaredoxin"/>
    <property type="match status" value="1"/>
</dbReference>
<feature type="binding site" evidence="2">
    <location>
        <position position="224"/>
    </location>
    <ligand>
        <name>Cu cation</name>
        <dbReference type="ChEBI" id="CHEBI:23378"/>
    </ligand>
</feature>
<sequence>MTAGSAFVATCLLTPVRSAFVDRTRRVMRRRSVGSDMRRRTVLGGIGTVATGGVAGCVSRLRDDGPDGTVLGPQEDQIADSEDLAYPAYGQRLPEFSLPDPIAGTTIDTASLDRTALVTGIFTFCPAECGILLRRYVEVQHRIAEAGLTDDVAFLPITFDPERDDEAALRDNAAEIGVDLDAGNWHYLRPESPDEAKAVVQDRLGIGFERTTDSERLEGYDFTHIVVTILANPDGVVERAYRGENIDRERVAGDLETVANAFAES</sequence>